<gene>
    <name evidence="6" type="primary">benM</name>
    <name evidence="6" type="ORF">Dcar01_01672</name>
</gene>
<reference evidence="6 7" key="1">
    <citation type="submission" date="2024-02" db="EMBL/GenBank/DDBJ databases">
        <title>Deinococcus carri NBRC 110142.</title>
        <authorList>
            <person name="Ichikawa N."/>
            <person name="Katano-Makiyama Y."/>
            <person name="Hidaka K."/>
        </authorList>
    </citation>
    <scope>NUCLEOTIDE SEQUENCE [LARGE SCALE GENOMIC DNA]</scope>
    <source>
        <strain evidence="6 7">NBRC 110142</strain>
    </source>
</reference>
<dbReference type="InterPro" id="IPR000847">
    <property type="entry name" value="LysR_HTH_N"/>
</dbReference>
<evidence type="ECO:0000313" key="7">
    <source>
        <dbReference type="Proteomes" id="UP001401887"/>
    </source>
</evidence>
<dbReference type="CDD" id="cd08414">
    <property type="entry name" value="PBP2_LTTR_aromatics_like"/>
    <property type="match status" value="1"/>
</dbReference>
<dbReference type="RefSeq" id="WP_345463722.1">
    <property type="nucleotide sequence ID" value="NZ_BAABRP010000004.1"/>
</dbReference>
<dbReference type="PRINTS" id="PR00039">
    <property type="entry name" value="HTHLYSR"/>
</dbReference>
<evidence type="ECO:0000256" key="4">
    <source>
        <dbReference type="ARBA" id="ARBA00023163"/>
    </source>
</evidence>
<dbReference type="Proteomes" id="UP001401887">
    <property type="component" value="Unassembled WGS sequence"/>
</dbReference>
<name>A0ABP9WAB8_9DEIO</name>
<dbReference type="InterPro" id="IPR005119">
    <property type="entry name" value="LysR_subst-bd"/>
</dbReference>
<protein>
    <submittedName>
        <fullName evidence="6">HTH-type transcriptional regulator BenM</fullName>
    </submittedName>
</protein>
<evidence type="ECO:0000259" key="5">
    <source>
        <dbReference type="PROSITE" id="PS50931"/>
    </source>
</evidence>
<dbReference type="InterPro" id="IPR036388">
    <property type="entry name" value="WH-like_DNA-bd_sf"/>
</dbReference>
<dbReference type="PANTHER" id="PTHR30346:SF0">
    <property type="entry name" value="HCA OPERON TRANSCRIPTIONAL ACTIVATOR HCAR"/>
    <property type="match status" value="1"/>
</dbReference>
<dbReference type="Pfam" id="PF03466">
    <property type="entry name" value="LysR_substrate"/>
    <property type="match status" value="1"/>
</dbReference>
<comment type="caution">
    <text evidence="6">The sequence shown here is derived from an EMBL/GenBank/DDBJ whole genome shotgun (WGS) entry which is preliminary data.</text>
</comment>
<keyword evidence="7" id="KW-1185">Reference proteome</keyword>
<comment type="similarity">
    <text evidence="1">Belongs to the LysR transcriptional regulatory family.</text>
</comment>
<accession>A0ABP9WAB8</accession>
<keyword evidence="2" id="KW-0805">Transcription regulation</keyword>
<dbReference type="SUPFAM" id="SSF46785">
    <property type="entry name" value="Winged helix' DNA-binding domain"/>
    <property type="match status" value="1"/>
</dbReference>
<keyword evidence="3" id="KW-0238">DNA-binding</keyword>
<dbReference type="SUPFAM" id="SSF53850">
    <property type="entry name" value="Periplasmic binding protein-like II"/>
    <property type="match status" value="1"/>
</dbReference>
<dbReference type="Pfam" id="PF00126">
    <property type="entry name" value="HTH_1"/>
    <property type="match status" value="1"/>
</dbReference>
<dbReference type="InterPro" id="IPR036390">
    <property type="entry name" value="WH_DNA-bd_sf"/>
</dbReference>
<organism evidence="6 7">
    <name type="scientific">Deinococcus carri</name>
    <dbReference type="NCBI Taxonomy" id="1211323"/>
    <lineage>
        <taxon>Bacteria</taxon>
        <taxon>Thermotogati</taxon>
        <taxon>Deinococcota</taxon>
        <taxon>Deinococci</taxon>
        <taxon>Deinococcales</taxon>
        <taxon>Deinococcaceae</taxon>
        <taxon>Deinococcus</taxon>
    </lineage>
</organism>
<evidence type="ECO:0000256" key="1">
    <source>
        <dbReference type="ARBA" id="ARBA00009437"/>
    </source>
</evidence>
<dbReference type="EMBL" id="BAABRP010000004">
    <property type="protein sequence ID" value="GAA5512948.1"/>
    <property type="molecule type" value="Genomic_DNA"/>
</dbReference>
<sequence length="297" mass="33447">MPELRHLRAFVVLAEELNFTRAAARLYMTQPALSHQIRRLEGELGVTLLQRTSRRVTLTPEGERLLDLARTVLGTLDEGIQRLRRESAPQVLRVGFADYVGQTGIPDRLQRVAQALPGLRLQHLEGTTLEQLQGLTTGTLDVGFFVAPQVRCNGVQQRRLWMEEFWLALPEGHPLAQLDQVPFQALEGQPLLLNSRESNPDLYDHWQHLFNQTGVQPQQLTSSGARMYSFAGMMRLVAEGEGLFLIVRSLAALGHPGVTFRPLHAPTPALPFRMAWRQSLPAVVQEQLRQSFSGEWV</sequence>
<proteinExistence type="inferred from homology"/>
<evidence type="ECO:0000256" key="3">
    <source>
        <dbReference type="ARBA" id="ARBA00023125"/>
    </source>
</evidence>
<feature type="domain" description="HTH lysR-type" evidence="5">
    <location>
        <begin position="2"/>
        <end position="59"/>
    </location>
</feature>
<dbReference type="Gene3D" id="1.10.10.10">
    <property type="entry name" value="Winged helix-like DNA-binding domain superfamily/Winged helix DNA-binding domain"/>
    <property type="match status" value="1"/>
</dbReference>
<dbReference type="PROSITE" id="PS50931">
    <property type="entry name" value="HTH_LYSR"/>
    <property type="match status" value="1"/>
</dbReference>
<keyword evidence="4" id="KW-0804">Transcription</keyword>
<dbReference type="Gene3D" id="3.40.190.10">
    <property type="entry name" value="Periplasmic binding protein-like II"/>
    <property type="match status" value="2"/>
</dbReference>
<dbReference type="PANTHER" id="PTHR30346">
    <property type="entry name" value="TRANSCRIPTIONAL DUAL REGULATOR HCAR-RELATED"/>
    <property type="match status" value="1"/>
</dbReference>
<evidence type="ECO:0000256" key="2">
    <source>
        <dbReference type="ARBA" id="ARBA00023015"/>
    </source>
</evidence>
<evidence type="ECO:0000313" key="6">
    <source>
        <dbReference type="EMBL" id="GAA5512948.1"/>
    </source>
</evidence>